<proteinExistence type="inferred from homology"/>
<dbReference type="InterPro" id="IPR000863">
    <property type="entry name" value="Sulfotransferase_dom"/>
</dbReference>
<keyword evidence="7" id="KW-1185">Reference proteome</keyword>
<reference evidence="6" key="5">
    <citation type="journal article" date="2021" name="G3 (Bethesda)">
        <title>Aegilops tauschii genome assembly Aet v5.0 features greater sequence contiguity and improved annotation.</title>
        <authorList>
            <person name="Wang L."/>
            <person name="Zhu T."/>
            <person name="Rodriguez J.C."/>
            <person name="Deal K.R."/>
            <person name="Dubcovsky J."/>
            <person name="McGuire P.E."/>
            <person name="Lux T."/>
            <person name="Spannagl M."/>
            <person name="Mayer K.F.X."/>
            <person name="Baldrich P."/>
            <person name="Meyers B.C."/>
            <person name="Huo N."/>
            <person name="Gu Y.Q."/>
            <person name="Zhou H."/>
            <person name="Devos K.M."/>
            <person name="Bennetzen J.L."/>
            <person name="Unver T."/>
            <person name="Budak H."/>
            <person name="Gulick P.J."/>
            <person name="Galiba G."/>
            <person name="Kalapos B."/>
            <person name="Nelson D.R."/>
            <person name="Li P."/>
            <person name="You F.M."/>
            <person name="Luo M.C."/>
            <person name="Dvorak J."/>
        </authorList>
    </citation>
    <scope>NUCLEOTIDE SEQUENCE [LARGE SCALE GENOMIC DNA]</scope>
    <source>
        <strain evidence="6">cv. AL8/78</strain>
    </source>
</reference>
<evidence type="ECO:0000313" key="7">
    <source>
        <dbReference type="Proteomes" id="UP000015105"/>
    </source>
</evidence>
<dbReference type="Gramene" id="AET3Gv20862300.1">
    <property type="protein sequence ID" value="AET3Gv20862300.1"/>
    <property type="gene ID" value="AET3Gv20862300"/>
</dbReference>
<dbReference type="InterPro" id="IPR027417">
    <property type="entry name" value="P-loop_NTPase"/>
</dbReference>
<evidence type="ECO:0000313" key="6">
    <source>
        <dbReference type="EnsemblPlants" id="AET3Gv20862300.1"/>
    </source>
</evidence>
<dbReference type="AlphaFoldDB" id="A0A453G2L2"/>
<evidence type="ECO:0000256" key="1">
    <source>
        <dbReference type="ARBA" id="ARBA00005771"/>
    </source>
</evidence>
<dbReference type="Gene3D" id="3.40.50.300">
    <property type="entry name" value="P-loop containing nucleotide triphosphate hydrolases"/>
    <property type="match status" value="1"/>
</dbReference>
<dbReference type="Proteomes" id="UP000015105">
    <property type="component" value="Chromosome 3D"/>
</dbReference>
<evidence type="ECO:0000256" key="4">
    <source>
        <dbReference type="SAM" id="MobiDB-lite"/>
    </source>
</evidence>
<dbReference type="PANTHER" id="PTHR11783">
    <property type="entry name" value="SULFOTRANSFERASE SULT"/>
    <property type="match status" value="1"/>
</dbReference>
<feature type="compositionally biased region" description="Low complexity" evidence="4">
    <location>
        <begin position="12"/>
        <end position="22"/>
    </location>
</feature>
<feature type="domain" description="Sulfotransferase" evidence="5">
    <location>
        <begin position="84"/>
        <end position="342"/>
    </location>
</feature>
<reference evidence="6" key="4">
    <citation type="submission" date="2019-03" db="UniProtKB">
        <authorList>
            <consortium name="EnsemblPlants"/>
        </authorList>
    </citation>
    <scope>IDENTIFICATION</scope>
</reference>
<reference evidence="7" key="1">
    <citation type="journal article" date="2014" name="Science">
        <title>Ancient hybridizations among the ancestral genomes of bread wheat.</title>
        <authorList>
            <consortium name="International Wheat Genome Sequencing Consortium,"/>
            <person name="Marcussen T."/>
            <person name="Sandve S.R."/>
            <person name="Heier L."/>
            <person name="Spannagl M."/>
            <person name="Pfeifer M."/>
            <person name="Jakobsen K.S."/>
            <person name="Wulff B.B."/>
            <person name="Steuernagel B."/>
            <person name="Mayer K.F."/>
            <person name="Olsen O.A."/>
        </authorList>
    </citation>
    <scope>NUCLEOTIDE SEQUENCE [LARGE SCALE GENOMIC DNA]</scope>
    <source>
        <strain evidence="7">cv. AL8/78</strain>
    </source>
</reference>
<comment type="similarity">
    <text evidence="1 3">Belongs to the sulfotransferase 1 family.</text>
</comment>
<name>A0A453G2L2_AEGTS</name>
<evidence type="ECO:0000256" key="2">
    <source>
        <dbReference type="ARBA" id="ARBA00022679"/>
    </source>
</evidence>
<dbReference type="STRING" id="200361.A0A453G2L2"/>
<dbReference type="GO" id="GO:0008146">
    <property type="term" value="F:sulfotransferase activity"/>
    <property type="evidence" value="ECO:0007669"/>
    <property type="project" value="InterPro"/>
</dbReference>
<reference evidence="7" key="2">
    <citation type="journal article" date="2017" name="Nat. Plants">
        <title>The Aegilops tauschii genome reveals multiple impacts of transposons.</title>
        <authorList>
            <person name="Zhao G."/>
            <person name="Zou C."/>
            <person name="Li K."/>
            <person name="Wang K."/>
            <person name="Li T."/>
            <person name="Gao L."/>
            <person name="Zhang X."/>
            <person name="Wang H."/>
            <person name="Yang Z."/>
            <person name="Liu X."/>
            <person name="Jiang W."/>
            <person name="Mao L."/>
            <person name="Kong X."/>
            <person name="Jiao Y."/>
            <person name="Jia J."/>
        </authorList>
    </citation>
    <scope>NUCLEOTIDE SEQUENCE [LARGE SCALE GENOMIC DNA]</scope>
    <source>
        <strain evidence="7">cv. AL8/78</strain>
    </source>
</reference>
<dbReference type="EnsemblPlants" id="AET3Gv20862300.1">
    <property type="protein sequence ID" value="AET3Gv20862300.1"/>
    <property type="gene ID" value="AET3Gv20862300"/>
</dbReference>
<evidence type="ECO:0000256" key="3">
    <source>
        <dbReference type="RuleBase" id="RU361155"/>
    </source>
</evidence>
<feature type="region of interest" description="Disordered" evidence="4">
    <location>
        <begin position="1"/>
        <end position="27"/>
    </location>
</feature>
<accession>A0A453G2L2</accession>
<reference evidence="6" key="3">
    <citation type="journal article" date="2017" name="Nature">
        <title>Genome sequence of the progenitor of the wheat D genome Aegilops tauschii.</title>
        <authorList>
            <person name="Luo M.C."/>
            <person name="Gu Y.Q."/>
            <person name="Puiu D."/>
            <person name="Wang H."/>
            <person name="Twardziok S.O."/>
            <person name="Deal K.R."/>
            <person name="Huo N."/>
            <person name="Zhu T."/>
            <person name="Wang L."/>
            <person name="Wang Y."/>
            <person name="McGuire P.E."/>
            <person name="Liu S."/>
            <person name="Long H."/>
            <person name="Ramasamy R.K."/>
            <person name="Rodriguez J.C."/>
            <person name="Van S.L."/>
            <person name="Yuan L."/>
            <person name="Wang Z."/>
            <person name="Xia Z."/>
            <person name="Xiao L."/>
            <person name="Anderson O.D."/>
            <person name="Ouyang S."/>
            <person name="Liang Y."/>
            <person name="Zimin A.V."/>
            <person name="Pertea G."/>
            <person name="Qi P."/>
            <person name="Bennetzen J.L."/>
            <person name="Dai X."/>
            <person name="Dawson M.W."/>
            <person name="Muller H.G."/>
            <person name="Kugler K."/>
            <person name="Rivarola-Duarte L."/>
            <person name="Spannagl M."/>
            <person name="Mayer K.F.X."/>
            <person name="Lu F.H."/>
            <person name="Bevan M.W."/>
            <person name="Leroy P."/>
            <person name="Li P."/>
            <person name="You F.M."/>
            <person name="Sun Q."/>
            <person name="Liu Z."/>
            <person name="Lyons E."/>
            <person name="Wicker T."/>
            <person name="Salzberg S.L."/>
            <person name="Devos K.M."/>
            <person name="Dvorak J."/>
        </authorList>
    </citation>
    <scope>NUCLEOTIDE SEQUENCE [LARGE SCALE GENOMIC DNA]</scope>
    <source>
        <strain evidence="6">cv. AL8/78</strain>
    </source>
</reference>
<feature type="compositionally biased region" description="Polar residues" evidence="4">
    <location>
        <begin position="1"/>
        <end position="11"/>
    </location>
</feature>
<evidence type="ECO:0000259" key="5">
    <source>
        <dbReference type="Pfam" id="PF00685"/>
    </source>
</evidence>
<dbReference type="SUPFAM" id="SSF52540">
    <property type="entry name" value="P-loop containing nucleoside triphosphate hydrolases"/>
    <property type="match status" value="1"/>
</dbReference>
<dbReference type="Pfam" id="PF00685">
    <property type="entry name" value="Sulfotransfer_1"/>
    <property type="match status" value="1"/>
</dbReference>
<keyword evidence="2 3" id="KW-0808">Transferase</keyword>
<organism evidence="6 7">
    <name type="scientific">Aegilops tauschii subsp. strangulata</name>
    <name type="common">Goatgrass</name>
    <dbReference type="NCBI Taxonomy" id="200361"/>
    <lineage>
        <taxon>Eukaryota</taxon>
        <taxon>Viridiplantae</taxon>
        <taxon>Streptophyta</taxon>
        <taxon>Embryophyta</taxon>
        <taxon>Tracheophyta</taxon>
        <taxon>Spermatophyta</taxon>
        <taxon>Magnoliopsida</taxon>
        <taxon>Liliopsida</taxon>
        <taxon>Poales</taxon>
        <taxon>Poaceae</taxon>
        <taxon>BOP clade</taxon>
        <taxon>Pooideae</taxon>
        <taxon>Triticodae</taxon>
        <taxon>Triticeae</taxon>
        <taxon>Triticinae</taxon>
        <taxon>Aegilops</taxon>
    </lineage>
</organism>
<protein>
    <recommendedName>
        <fullName evidence="3">Sulfotransferase</fullName>
        <ecNumber evidence="3">2.8.2.-</ecNumber>
    </recommendedName>
</protein>
<dbReference type="EC" id="2.8.2.-" evidence="3"/>
<sequence>SRTTRHPSNFMASSPQSSSSAPKADDKAASHKEIYDQLLEVVSTYPTAPSGIGRPYTHHPDGWYAFTPAVVNAMVIKRHLKARDTDVFLATFPKSGTTWLKALLFATLRRTADGPALAPLAAHSPHQLIPFLEVQVFSNGQIPDLSSLPAPRLLMTHIPSRSLPESVVASGCKVVYLCRDPKDCFVSLWHFWNRFAPSPWDLGEAFQHFCDGVSLFGPFWEHALGYWRWHVERPEQVLFLTYEELAADTIGQLRRLAEFVGRPFTAEEREARVDREIVEACAMESLAGLEVNRSGKTAMIEDSVANNIFFRRGVVGDWKNHLTPEMARRIDEITKSKFRGSGFALTPATADQN</sequence>